<dbReference type="Proteomes" id="UP000002634">
    <property type="component" value="Chromosome"/>
</dbReference>
<dbReference type="EMBL" id="CP001135">
    <property type="protein sequence ID" value="ACY85109.1"/>
    <property type="molecule type" value="Genomic_DNA"/>
</dbReference>
<reference evidence="1 2" key="1">
    <citation type="journal article" date="2009" name="PLoS ONE">
        <title>Genome sequence of the versatile fish pathogen Edwardsiella tarda provides insights into its adaptation to broad host ranges and intracellular niches.</title>
        <authorList>
            <person name="Wang Q."/>
            <person name="Yang M."/>
            <person name="Xiao J."/>
            <person name="Wu H."/>
            <person name="Wang X."/>
            <person name="Lv Y."/>
            <person name="Xu L."/>
            <person name="Zheng H."/>
            <person name="Wang S."/>
            <person name="Zhao G."/>
            <person name="Liu Q."/>
            <person name="Zhang Y."/>
        </authorList>
    </citation>
    <scope>NUCLEOTIDE SEQUENCE [LARGE SCALE GENOMIC DNA]</scope>
    <source>
        <strain evidence="2">EIB202 / CCTCC M208068</strain>
    </source>
</reference>
<protein>
    <submittedName>
        <fullName evidence="1">Uncharacterized protein</fullName>
    </submittedName>
</protein>
<keyword evidence="2" id="KW-1185">Reference proteome</keyword>
<sequence>MLEDGQRIFQWRQTQDVKKPSEDLLPRAFLLFIIHGRRGAGWGIQG</sequence>
<dbReference type="KEGG" id="etr:ETAE_2274"/>
<dbReference type="AlphaFoldDB" id="A0AAU8PGQ7"/>
<accession>A0AAU8PGQ7</accession>
<organism evidence="1 2">
    <name type="scientific">Edwardsiella piscicida</name>
    <dbReference type="NCBI Taxonomy" id="1263550"/>
    <lineage>
        <taxon>Bacteria</taxon>
        <taxon>Pseudomonadati</taxon>
        <taxon>Pseudomonadota</taxon>
        <taxon>Gammaproteobacteria</taxon>
        <taxon>Enterobacterales</taxon>
        <taxon>Hafniaceae</taxon>
        <taxon>Edwardsiella</taxon>
    </lineage>
</organism>
<gene>
    <name evidence="1" type="ordered locus">ETAE_2274</name>
</gene>
<proteinExistence type="predicted"/>
<evidence type="ECO:0000313" key="2">
    <source>
        <dbReference type="Proteomes" id="UP000002634"/>
    </source>
</evidence>
<name>A0AAU8PGQ7_EDWPI</name>
<evidence type="ECO:0000313" key="1">
    <source>
        <dbReference type="EMBL" id="ACY85109.1"/>
    </source>
</evidence>